<name>A0A4R5L6U5_9BURK</name>
<feature type="transmembrane region" description="Helical" evidence="6">
    <location>
        <begin position="203"/>
        <end position="221"/>
    </location>
</feature>
<reference evidence="7 8" key="1">
    <citation type="submission" date="2019-03" db="EMBL/GenBank/DDBJ databases">
        <title>Paraburkholderia sp. isolated from native Mimosa gymnas in Guartela State Park, Brazil.</title>
        <authorList>
            <person name="Paulitsch F."/>
            <person name="Hungria M."/>
            <person name="Delamuta J.R.M."/>
            <person name="Ribeiro R.A."/>
            <person name="Dall'Agnol R."/>
            <person name="Silva J.S.B."/>
        </authorList>
    </citation>
    <scope>NUCLEOTIDE SEQUENCE [LARGE SCALE GENOMIC DNA]</scope>
    <source>
        <strain evidence="7 8">CNPSo 3008</strain>
    </source>
</reference>
<evidence type="ECO:0000313" key="8">
    <source>
        <dbReference type="Proteomes" id="UP000295606"/>
    </source>
</evidence>
<keyword evidence="7" id="KW-0547">Nucleotide-binding</keyword>
<keyword evidence="5 6" id="KW-0472">Membrane</keyword>
<evidence type="ECO:0000313" key="7">
    <source>
        <dbReference type="EMBL" id="TDG03535.1"/>
    </source>
</evidence>
<comment type="caution">
    <text evidence="7">The sequence shown here is derived from an EMBL/GenBank/DDBJ whole genome shotgun (WGS) entry which is preliminary data.</text>
</comment>
<dbReference type="CDD" id="cd06581">
    <property type="entry name" value="TM_PBP1_LivM_like"/>
    <property type="match status" value="1"/>
</dbReference>
<dbReference type="Proteomes" id="UP000295606">
    <property type="component" value="Unassembled WGS sequence"/>
</dbReference>
<gene>
    <name evidence="7" type="ORF">E1N52_34150</name>
</gene>
<dbReference type="GO" id="GO:0015658">
    <property type="term" value="F:branched-chain amino acid transmembrane transporter activity"/>
    <property type="evidence" value="ECO:0007669"/>
    <property type="project" value="InterPro"/>
</dbReference>
<dbReference type="RefSeq" id="WP_133188180.1">
    <property type="nucleotide sequence ID" value="NZ_SMOD01000039.1"/>
</dbReference>
<evidence type="ECO:0000256" key="6">
    <source>
        <dbReference type="SAM" id="Phobius"/>
    </source>
</evidence>
<evidence type="ECO:0000256" key="1">
    <source>
        <dbReference type="ARBA" id="ARBA00004651"/>
    </source>
</evidence>
<protein>
    <submittedName>
        <fullName evidence="7">ABC transporter ATP-binding protein</fullName>
    </submittedName>
</protein>
<evidence type="ECO:0000256" key="3">
    <source>
        <dbReference type="ARBA" id="ARBA00022692"/>
    </source>
</evidence>
<dbReference type="GO" id="GO:0005886">
    <property type="term" value="C:plasma membrane"/>
    <property type="evidence" value="ECO:0007669"/>
    <property type="project" value="UniProtKB-SubCell"/>
</dbReference>
<dbReference type="InterPro" id="IPR043428">
    <property type="entry name" value="LivM-like"/>
</dbReference>
<evidence type="ECO:0000256" key="5">
    <source>
        <dbReference type="ARBA" id="ARBA00023136"/>
    </source>
</evidence>
<dbReference type="InterPro" id="IPR001851">
    <property type="entry name" value="ABC_transp_permease"/>
</dbReference>
<dbReference type="GO" id="GO:0005524">
    <property type="term" value="F:ATP binding"/>
    <property type="evidence" value="ECO:0007669"/>
    <property type="project" value="UniProtKB-KW"/>
</dbReference>
<dbReference type="PANTHER" id="PTHR30482">
    <property type="entry name" value="HIGH-AFFINITY BRANCHED-CHAIN AMINO ACID TRANSPORT SYSTEM PERMEASE"/>
    <property type="match status" value="1"/>
</dbReference>
<dbReference type="PANTHER" id="PTHR30482:SF10">
    <property type="entry name" value="HIGH-AFFINITY BRANCHED-CHAIN AMINO ACID TRANSPORT PROTEIN BRAE"/>
    <property type="match status" value="1"/>
</dbReference>
<keyword evidence="4 6" id="KW-1133">Transmembrane helix</keyword>
<dbReference type="Pfam" id="PF02653">
    <property type="entry name" value="BPD_transp_2"/>
    <property type="match status" value="1"/>
</dbReference>
<dbReference type="EMBL" id="SMOD01000039">
    <property type="protein sequence ID" value="TDG03535.1"/>
    <property type="molecule type" value="Genomic_DNA"/>
</dbReference>
<organism evidence="7 8">
    <name type="scientific">Paraburkholderia guartelaensis</name>
    <dbReference type="NCBI Taxonomy" id="2546446"/>
    <lineage>
        <taxon>Bacteria</taxon>
        <taxon>Pseudomonadati</taxon>
        <taxon>Pseudomonadota</taxon>
        <taxon>Betaproteobacteria</taxon>
        <taxon>Burkholderiales</taxon>
        <taxon>Burkholderiaceae</taxon>
        <taxon>Paraburkholderia</taxon>
    </lineage>
</organism>
<feature type="transmembrane region" description="Helical" evidence="6">
    <location>
        <begin position="254"/>
        <end position="277"/>
    </location>
</feature>
<proteinExistence type="predicted"/>
<evidence type="ECO:0000256" key="2">
    <source>
        <dbReference type="ARBA" id="ARBA00022475"/>
    </source>
</evidence>
<dbReference type="OrthoDB" id="9814461at2"/>
<accession>A0A4R5L6U5</accession>
<feature type="transmembrane region" description="Helical" evidence="6">
    <location>
        <begin position="289"/>
        <end position="316"/>
    </location>
</feature>
<feature type="transmembrane region" description="Helical" evidence="6">
    <location>
        <begin position="141"/>
        <end position="159"/>
    </location>
</feature>
<dbReference type="AlphaFoldDB" id="A0A4R5L6U5"/>
<feature type="transmembrane region" description="Helical" evidence="6">
    <location>
        <begin position="77"/>
        <end position="94"/>
    </location>
</feature>
<feature type="transmembrane region" description="Helical" evidence="6">
    <location>
        <begin position="20"/>
        <end position="46"/>
    </location>
</feature>
<evidence type="ECO:0000256" key="4">
    <source>
        <dbReference type="ARBA" id="ARBA00022989"/>
    </source>
</evidence>
<keyword evidence="3 6" id="KW-0812">Transmembrane</keyword>
<keyword evidence="7" id="KW-0067">ATP-binding</keyword>
<feature type="transmembrane region" description="Helical" evidence="6">
    <location>
        <begin position="114"/>
        <end position="134"/>
    </location>
</feature>
<sequence>MTYIQPSTPRLDARHLAKSALTVVVTAALVIAAPMIVGSAGGNYWVRVLDFAMLYVMLGLGLNVVVGFAGLLDLGYIAFYAVGAYTAALLSSPQLSTQFEWIAHIAPNGLHVPFLIIVPIAMALAACFGVLLGAPTLRLRGDYLAIVTLGFGEIVRIFMNNLDRPVNITNGPKGITAIDPIHIGDFSLAQTHSIFGFQFPSVYSYYYVFVLCALFVIWVCTRLQHSRIGRAWAAIREDEIAAKAMGINTRNVKLLAFAMGASFGGLSGAMFGAFQGFVSPESFTLSESIVVLACVVLGGMGHIPGVILGAVLLAVLPEFLRTTTGPLQNLVFGHQIVDTEVVRQLVYALAMVLIMLYRQEGLWPAPKHEDKIAKIGKRTGKTPVRA</sequence>
<feature type="transmembrane region" description="Helical" evidence="6">
    <location>
        <begin position="52"/>
        <end position="72"/>
    </location>
</feature>
<comment type="subcellular location">
    <subcellularLocation>
        <location evidence="1">Cell membrane</location>
        <topology evidence="1">Multi-pass membrane protein</topology>
    </subcellularLocation>
</comment>
<keyword evidence="2" id="KW-1003">Cell membrane</keyword>